<gene>
    <name evidence="2" type="ORF">EB796_023633</name>
</gene>
<keyword evidence="3" id="KW-1185">Reference proteome</keyword>
<dbReference type="Proteomes" id="UP000593567">
    <property type="component" value="Unassembled WGS sequence"/>
</dbReference>
<evidence type="ECO:0000313" key="3">
    <source>
        <dbReference type="Proteomes" id="UP000593567"/>
    </source>
</evidence>
<feature type="transmembrane region" description="Helical" evidence="1">
    <location>
        <begin position="42"/>
        <end position="63"/>
    </location>
</feature>
<evidence type="ECO:0000256" key="1">
    <source>
        <dbReference type="SAM" id="Phobius"/>
    </source>
</evidence>
<proteinExistence type="predicted"/>
<name>A0A7J7IVZ1_BUGNE</name>
<sequence length="68" mass="8254">MLTLRFCMKYAYIMCVSEHLLSHKQVICMRCVFKQLASSIPIYLIFYYFYTYICHLLIIRVLLFKNSD</sequence>
<keyword evidence="1" id="KW-0812">Transmembrane</keyword>
<protein>
    <submittedName>
        <fullName evidence="2">Uncharacterized protein</fullName>
    </submittedName>
</protein>
<organism evidence="2 3">
    <name type="scientific">Bugula neritina</name>
    <name type="common">Brown bryozoan</name>
    <name type="synonym">Sertularia neritina</name>
    <dbReference type="NCBI Taxonomy" id="10212"/>
    <lineage>
        <taxon>Eukaryota</taxon>
        <taxon>Metazoa</taxon>
        <taxon>Spiralia</taxon>
        <taxon>Lophotrochozoa</taxon>
        <taxon>Bryozoa</taxon>
        <taxon>Gymnolaemata</taxon>
        <taxon>Cheilostomatida</taxon>
        <taxon>Flustrina</taxon>
        <taxon>Buguloidea</taxon>
        <taxon>Bugulidae</taxon>
        <taxon>Bugula</taxon>
    </lineage>
</organism>
<comment type="caution">
    <text evidence="2">The sequence shown here is derived from an EMBL/GenBank/DDBJ whole genome shotgun (WGS) entry which is preliminary data.</text>
</comment>
<reference evidence="2" key="1">
    <citation type="submission" date="2020-06" db="EMBL/GenBank/DDBJ databases">
        <title>Draft genome of Bugula neritina, a colonial animal packing powerful symbionts and potential medicines.</title>
        <authorList>
            <person name="Rayko M."/>
        </authorList>
    </citation>
    <scope>NUCLEOTIDE SEQUENCE [LARGE SCALE GENOMIC DNA]</scope>
    <source>
        <strain evidence="2">Kwan_BN1</strain>
    </source>
</reference>
<keyword evidence="1" id="KW-1133">Transmembrane helix</keyword>
<dbReference type="EMBL" id="VXIV02003343">
    <property type="protein sequence ID" value="KAF6018072.1"/>
    <property type="molecule type" value="Genomic_DNA"/>
</dbReference>
<accession>A0A7J7IVZ1</accession>
<evidence type="ECO:0000313" key="2">
    <source>
        <dbReference type="EMBL" id="KAF6018072.1"/>
    </source>
</evidence>
<keyword evidence="1" id="KW-0472">Membrane</keyword>
<dbReference type="AlphaFoldDB" id="A0A7J7IVZ1"/>